<dbReference type="AlphaFoldDB" id="A0A1S2NB03"/>
<dbReference type="Gene3D" id="2.30.30.40">
    <property type="entry name" value="SH3 Domains"/>
    <property type="match status" value="1"/>
</dbReference>
<organism evidence="2 3">
    <name type="scientific">Massilia timonae</name>
    <dbReference type="NCBI Taxonomy" id="47229"/>
    <lineage>
        <taxon>Bacteria</taxon>
        <taxon>Pseudomonadati</taxon>
        <taxon>Pseudomonadota</taxon>
        <taxon>Betaproteobacteria</taxon>
        <taxon>Burkholderiales</taxon>
        <taxon>Oxalobacteraceae</taxon>
        <taxon>Telluria group</taxon>
        <taxon>Massilia</taxon>
    </lineage>
</organism>
<reference evidence="2 3" key="1">
    <citation type="submission" date="2014-10" db="EMBL/GenBank/DDBJ databases">
        <authorList>
            <person name="Seo M.-J."/>
            <person name="Seok Y.J."/>
            <person name="Cha I.-T."/>
        </authorList>
    </citation>
    <scope>NUCLEOTIDE SEQUENCE [LARGE SCALE GENOMIC DNA]</scope>
    <source>
        <strain evidence="2 3">NEU</strain>
    </source>
</reference>
<dbReference type="InterPro" id="IPR002545">
    <property type="entry name" value="CheW-lke_dom"/>
</dbReference>
<dbReference type="PANTHER" id="PTHR22617">
    <property type="entry name" value="CHEMOTAXIS SENSOR HISTIDINE KINASE-RELATED"/>
    <property type="match status" value="1"/>
</dbReference>
<accession>A0A1S2NB03</accession>
<dbReference type="Proteomes" id="UP000180246">
    <property type="component" value="Unassembled WGS sequence"/>
</dbReference>
<proteinExistence type="predicted"/>
<comment type="caution">
    <text evidence="2">The sequence shown here is derived from an EMBL/GenBank/DDBJ whole genome shotgun (WGS) entry which is preliminary data.</text>
</comment>
<dbReference type="GO" id="GO:0005829">
    <property type="term" value="C:cytosol"/>
    <property type="evidence" value="ECO:0007669"/>
    <property type="project" value="TreeGrafter"/>
</dbReference>
<evidence type="ECO:0000259" key="1">
    <source>
        <dbReference type="PROSITE" id="PS50851"/>
    </source>
</evidence>
<gene>
    <name evidence="2" type="ORF">LO55_3058</name>
</gene>
<evidence type="ECO:0000313" key="2">
    <source>
        <dbReference type="EMBL" id="OIJ42271.1"/>
    </source>
</evidence>
<dbReference type="InterPro" id="IPR036061">
    <property type="entry name" value="CheW-like_dom_sf"/>
</dbReference>
<name>A0A1S2NB03_9BURK</name>
<dbReference type="EMBL" id="JRYB01000001">
    <property type="protein sequence ID" value="OIJ42271.1"/>
    <property type="molecule type" value="Genomic_DNA"/>
</dbReference>
<feature type="domain" description="CheW-like" evidence="1">
    <location>
        <begin position="28"/>
        <end position="169"/>
    </location>
</feature>
<dbReference type="SMART" id="SM00260">
    <property type="entry name" value="CheW"/>
    <property type="match status" value="1"/>
</dbReference>
<dbReference type="InterPro" id="IPR039315">
    <property type="entry name" value="CheW"/>
</dbReference>
<dbReference type="GO" id="GO:0007165">
    <property type="term" value="P:signal transduction"/>
    <property type="evidence" value="ECO:0007669"/>
    <property type="project" value="InterPro"/>
</dbReference>
<dbReference type="GO" id="GO:0006935">
    <property type="term" value="P:chemotaxis"/>
    <property type="evidence" value="ECO:0007669"/>
    <property type="project" value="InterPro"/>
</dbReference>
<dbReference type="PROSITE" id="PS50851">
    <property type="entry name" value="CHEW"/>
    <property type="match status" value="1"/>
</dbReference>
<dbReference type="SUPFAM" id="SSF50341">
    <property type="entry name" value="CheW-like"/>
    <property type="match status" value="1"/>
</dbReference>
<evidence type="ECO:0000313" key="3">
    <source>
        <dbReference type="Proteomes" id="UP000180246"/>
    </source>
</evidence>
<dbReference type="Pfam" id="PF01584">
    <property type="entry name" value="CheW"/>
    <property type="match status" value="1"/>
</dbReference>
<dbReference type="PANTHER" id="PTHR22617:SF23">
    <property type="entry name" value="CHEMOTAXIS PROTEIN CHEW"/>
    <property type="match status" value="1"/>
</dbReference>
<protein>
    <submittedName>
        <fullName evidence="2">CheW-like domain protein</fullName>
    </submittedName>
</protein>
<dbReference type="Gene3D" id="2.40.50.180">
    <property type="entry name" value="CheA-289, Domain 4"/>
    <property type="match status" value="1"/>
</dbReference>
<sequence>MVTSSSMLHASAPCASVPRYPAPRSGASREFLSFMLDGQEYGLDCARVQELKLLGSLERFAADGEIIGGVALSHGVIMPVVDMRAGGAQAAGTGSDRSAPDTDVIILRLSSGIVGMVVESVTGIVHVRPEAVQPLPGAPSAGYLIGMARIDGRRVVLIDIDRLMSLSPRRPLRAA</sequence>